<protein>
    <submittedName>
        <fullName evidence="1">Uncharacterized protein</fullName>
    </submittedName>
</protein>
<reference evidence="1 2" key="1">
    <citation type="journal article" date="2018" name="PLoS Genet.">
        <title>Population sequencing reveals clonal diversity and ancestral inbreeding in the grapevine cultivar Chardonnay.</title>
        <authorList>
            <person name="Roach M.J."/>
            <person name="Johnson D.L."/>
            <person name="Bohlmann J."/>
            <person name="van Vuuren H.J."/>
            <person name="Jones S.J."/>
            <person name="Pretorius I.S."/>
            <person name="Schmidt S.A."/>
            <person name="Borneman A.R."/>
        </authorList>
    </citation>
    <scope>NUCLEOTIDE SEQUENCE [LARGE SCALE GENOMIC DNA]</scope>
    <source>
        <strain evidence="2">cv. Chardonnay</strain>
        <tissue evidence="1">Leaf</tissue>
    </source>
</reference>
<name>A0A438ISL0_VITVI</name>
<dbReference type="EMBL" id="QGNW01000086">
    <property type="protein sequence ID" value="RVW99605.1"/>
    <property type="molecule type" value="Genomic_DNA"/>
</dbReference>
<dbReference type="PANTHER" id="PTHR35495">
    <property type="entry name" value="OS06G0679600 PROTEIN"/>
    <property type="match status" value="1"/>
</dbReference>
<accession>A0A438ISL0</accession>
<evidence type="ECO:0000313" key="1">
    <source>
        <dbReference type="EMBL" id="RVW99605.1"/>
    </source>
</evidence>
<evidence type="ECO:0000313" key="2">
    <source>
        <dbReference type="Proteomes" id="UP000288805"/>
    </source>
</evidence>
<sequence length="124" mass="13773">MYQRLQSFSRSSSGRVEGFNRYLKPGQLAQLRDSKINARSHKLTSRTGVNSVTSTHSESAQIQILMNEHLPCFTKIIEGPHCLRRKKLVASKSVFLLNLNPSTPISGPIDSLMNVLGTDLLVAH</sequence>
<dbReference type="AlphaFoldDB" id="A0A438ISL0"/>
<dbReference type="Proteomes" id="UP000288805">
    <property type="component" value="Unassembled WGS sequence"/>
</dbReference>
<gene>
    <name evidence="1" type="ORF">CK203_021505</name>
</gene>
<dbReference type="OrthoDB" id="566409at2759"/>
<dbReference type="PANTHER" id="PTHR35495:SF1">
    <property type="entry name" value="OS06G0679600 PROTEIN"/>
    <property type="match status" value="1"/>
</dbReference>
<comment type="caution">
    <text evidence="1">The sequence shown here is derived from an EMBL/GenBank/DDBJ whole genome shotgun (WGS) entry which is preliminary data.</text>
</comment>
<proteinExistence type="predicted"/>
<organism evidence="1 2">
    <name type="scientific">Vitis vinifera</name>
    <name type="common">Grape</name>
    <dbReference type="NCBI Taxonomy" id="29760"/>
    <lineage>
        <taxon>Eukaryota</taxon>
        <taxon>Viridiplantae</taxon>
        <taxon>Streptophyta</taxon>
        <taxon>Embryophyta</taxon>
        <taxon>Tracheophyta</taxon>
        <taxon>Spermatophyta</taxon>
        <taxon>Magnoliopsida</taxon>
        <taxon>eudicotyledons</taxon>
        <taxon>Gunneridae</taxon>
        <taxon>Pentapetalae</taxon>
        <taxon>rosids</taxon>
        <taxon>Vitales</taxon>
        <taxon>Vitaceae</taxon>
        <taxon>Viteae</taxon>
        <taxon>Vitis</taxon>
    </lineage>
</organism>